<sequence length="112" mass="12854">MKYVFLLFFLSGSIASCREENPLDYEGNSKEYNKMVEYLLNIYSNIFSDSIQSVSVVAYNSDLITNQLLFGCIKNNHVNSEKHIHSKLTSDLKLKGKGQGWYEFERIVSLAD</sequence>
<dbReference type="PROSITE" id="PS51257">
    <property type="entry name" value="PROKAR_LIPOPROTEIN"/>
    <property type="match status" value="1"/>
</dbReference>
<dbReference type="AlphaFoldDB" id="A0A0E9N6X7"/>
<dbReference type="EMBL" id="BBWV01000005">
    <property type="protein sequence ID" value="GAO45446.1"/>
    <property type="molecule type" value="Genomic_DNA"/>
</dbReference>
<organism evidence="1 2">
    <name type="scientific">Flavihumibacter petaseus NBRC 106054</name>
    <dbReference type="NCBI Taxonomy" id="1220578"/>
    <lineage>
        <taxon>Bacteria</taxon>
        <taxon>Pseudomonadati</taxon>
        <taxon>Bacteroidota</taxon>
        <taxon>Chitinophagia</taxon>
        <taxon>Chitinophagales</taxon>
        <taxon>Chitinophagaceae</taxon>
        <taxon>Flavihumibacter</taxon>
    </lineage>
</organism>
<name>A0A0E9N6X7_9BACT</name>
<evidence type="ECO:0000313" key="1">
    <source>
        <dbReference type="EMBL" id="GAO45446.1"/>
    </source>
</evidence>
<keyword evidence="2" id="KW-1185">Reference proteome</keyword>
<proteinExistence type="predicted"/>
<reference evidence="1 2" key="1">
    <citation type="submission" date="2015-04" db="EMBL/GenBank/DDBJ databases">
        <title>Whole genome shotgun sequence of Flavihumibacter petaseus NBRC 106054.</title>
        <authorList>
            <person name="Miyazawa S."/>
            <person name="Hosoyama A."/>
            <person name="Hashimoto M."/>
            <person name="Noguchi M."/>
            <person name="Tsuchikane K."/>
            <person name="Ohji S."/>
            <person name="Yamazoe A."/>
            <person name="Ichikawa N."/>
            <person name="Kimura A."/>
            <person name="Fujita N."/>
        </authorList>
    </citation>
    <scope>NUCLEOTIDE SEQUENCE [LARGE SCALE GENOMIC DNA]</scope>
    <source>
        <strain evidence="1 2">NBRC 106054</strain>
    </source>
</reference>
<evidence type="ECO:0000313" key="2">
    <source>
        <dbReference type="Proteomes" id="UP000033121"/>
    </source>
</evidence>
<comment type="caution">
    <text evidence="1">The sequence shown here is derived from an EMBL/GenBank/DDBJ whole genome shotgun (WGS) entry which is preliminary data.</text>
</comment>
<gene>
    <name evidence="1" type="ORF">FPE01S_05_01410</name>
</gene>
<accession>A0A0E9N6X7</accession>
<dbReference type="Proteomes" id="UP000033121">
    <property type="component" value="Unassembled WGS sequence"/>
</dbReference>
<protein>
    <submittedName>
        <fullName evidence="1">Uncharacterized protein</fullName>
    </submittedName>
</protein>